<dbReference type="GO" id="GO:0016168">
    <property type="term" value="F:chlorophyll binding"/>
    <property type="evidence" value="ECO:0007669"/>
    <property type="project" value="UniProtKB-KW"/>
</dbReference>
<accession>A0A6U3TJQ0</accession>
<keyword evidence="13" id="KW-0437">Light-harvesting polypeptide</keyword>
<evidence type="ECO:0000256" key="6">
    <source>
        <dbReference type="ARBA" id="ARBA00022531"/>
    </source>
</evidence>
<dbReference type="AlphaFoldDB" id="A0A6U3TJQ0"/>
<comment type="subcellular location">
    <subcellularLocation>
        <location evidence="2">Plastid</location>
        <location evidence="2">Chloroplast thylakoid membrane</location>
    </subcellularLocation>
</comment>
<keyword evidence="4 15" id="KW-0148">Chlorophyll</keyword>
<comment type="similarity">
    <text evidence="3">Belongs to the fucoxanthin chlorophyll protein family.</text>
</comment>
<evidence type="ECO:0000256" key="3">
    <source>
        <dbReference type="ARBA" id="ARBA00005933"/>
    </source>
</evidence>
<keyword evidence="16" id="KW-0732">Signal</keyword>
<feature type="signal peptide" evidence="16">
    <location>
        <begin position="1"/>
        <end position="15"/>
    </location>
</feature>
<dbReference type="GO" id="GO:0009765">
    <property type="term" value="P:photosynthesis, light harvesting"/>
    <property type="evidence" value="ECO:0007669"/>
    <property type="project" value="InterPro"/>
</dbReference>
<evidence type="ECO:0000256" key="12">
    <source>
        <dbReference type="ARBA" id="ARBA00023136"/>
    </source>
</evidence>
<keyword evidence="5" id="KW-0150">Chloroplast</keyword>
<dbReference type="GO" id="GO:0030076">
    <property type="term" value="C:light-harvesting complex"/>
    <property type="evidence" value="ECO:0007669"/>
    <property type="project" value="UniProtKB-KW"/>
</dbReference>
<evidence type="ECO:0000256" key="11">
    <source>
        <dbReference type="ARBA" id="ARBA00023078"/>
    </source>
</evidence>
<evidence type="ECO:0000256" key="5">
    <source>
        <dbReference type="ARBA" id="ARBA00022528"/>
    </source>
</evidence>
<keyword evidence="9" id="KW-0809">Transit peptide</keyword>
<keyword evidence="7" id="KW-0934">Plastid</keyword>
<keyword evidence="12" id="KW-0472">Membrane</keyword>
<dbReference type="GO" id="GO:0009535">
    <property type="term" value="C:chloroplast thylakoid membrane"/>
    <property type="evidence" value="ECO:0007669"/>
    <property type="project" value="UniProtKB-SubCell"/>
</dbReference>
<keyword evidence="11" id="KW-0793">Thylakoid</keyword>
<evidence type="ECO:0000256" key="2">
    <source>
        <dbReference type="ARBA" id="ARBA00004334"/>
    </source>
</evidence>
<evidence type="ECO:0000256" key="15">
    <source>
        <dbReference type="PIRSR" id="PIRSR601344-1"/>
    </source>
</evidence>
<evidence type="ECO:0000256" key="14">
    <source>
        <dbReference type="ARBA" id="ARBA00023276"/>
    </source>
</evidence>
<dbReference type="FunFam" id="1.10.3460.10:FF:000011">
    <property type="entry name" value="Fucoxanthin chlorophyll a/c protein 8"/>
    <property type="match status" value="1"/>
</dbReference>
<feature type="binding site" evidence="15">
    <location>
        <position position="65"/>
    </location>
    <ligand>
        <name>chlorophyll a</name>
        <dbReference type="ChEBI" id="CHEBI:58416"/>
        <label>1</label>
    </ligand>
</feature>
<evidence type="ECO:0000256" key="16">
    <source>
        <dbReference type="SAM" id="SignalP"/>
    </source>
</evidence>
<name>A0A6U3TJQ0_9STRA</name>
<evidence type="ECO:0000256" key="7">
    <source>
        <dbReference type="ARBA" id="ARBA00022640"/>
    </source>
</evidence>
<sequence>MKLAIFASLLAGAAAFAPAAQQKATSSLSAFENEIGAQEPLGYWDPLNFCLDQDQDRFDRLRYVELKHGRIAMLAITGHITTSSGVRLAGDIDFSGHSFASIKSGIAGLSDVPQAGLLQIVAFIGFLELFVMKDVTGEAEFAGDFRNGHIDFGWDKQTDEWKANKRAIELNQGRAAQMGILGLMVHEKISGEPYVLNSLFGYSSDFNAGL</sequence>
<evidence type="ECO:0000256" key="1">
    <source>
        <dbReference type="ARBA" id="ARBA00004022"/>
    </source>
</evidence>
<feature type="chain" id="PRO_5036393859" description="Fucoxanthin-chlorophyll a/c light-harvesting protein" evidence="16">
    <location>
        <begin position="16"/>
        <end position="210"/>
    </location>
</feature>
<keyword evidence="6" id="KW-0602">Photosynthesis</keyword>
<dbReference type="SUPFAM" id="SSF103511">
    <property type="entry name" value="Chlorophyll a-b binding protein"/>
    <property type="match status" value="1"/>
</dbReference>
<organism evidence="17">
    <name type="scientific">Ditylum brightwellii</name>
    <dbReference type="NCBI Taxonomy" id="49249"/>
    <lineage>
        <taxon>Eukaryota</taxon>
        <taxon>Sar</taxon>
        <taxon>Stramenopiles</taxon>
        <taxon>Ochrophyta</taxon>
        <taxon>Bacillariophyta</taxon>
        <taxon>Mediophyceae</taxon>
        <taxon>Lithodesmiophycidae</taxon>
        <taxon>Lithodesmiales</taxon>
        <taxon>Lithodesmiaceae</taxon>
        <taxon>Ditylum</taxon>
    </lineage>
</organism>
<evidence type="ECO:0000256" key="13">
    <source>
        <dbReference type="ARBA" id="ARBA00023243"/>
    </source>
</evidence>
<evidence type="ECO:0000313" key="18">
    <source>
        <dbReference type="EMBL" id="CAE4605406.1"/>
    </source>
</evidence>
<feature type="binding site" evidence="15">
    <location>
        <position position="70"/>
    </location>
    <ligand>
        <name>chlorophyll a</name>
        <dbReference type="ChEBI" id="CHEBI:58416"/>
        <label>1</label>
    </ligand>
</feature>
<dbReference type="Gene3D" id="1.10.3460.10">
    <property type="entry name" value="Chlorophyll a/b binding protein domain"/>
    <property type="match status" value="1"/>
</dbReference>
<comment type="function">
    <text evidence="1">The light-harvesting complex (LHC) functions as a light receptor, it captures and delivers excitation energy to photosystems with which it is closely associated. Energy is transferred from the carotenoid and chlorophyll C (or B) to chlorophyll A and the photosynthetic reaction centers where it is used to synthesize ATP and reducing power.</text>
</comment>
<evidence type="ECO:0000313" key="17">
    <source>
        <dbReference type="EMBL" id="CAD9324496.1"/>
    </source>
</evidence>
<dbReference type="InterPro" id="IPR001344">
    <property type="entry name" value="Chloro_AB-bd_pln"/>
</dbReference>
<evidence type="ECO:0000256" key="8">
    <source>
        <dbReference type="ARBA" id="ARBA00022692"/>
    </source>
</evidence>
<keyword evidence="14" id="KW-0604">Photosystem II</keyword>
<reference evidence="17" key="1">
    <citation type="submission" date="2021-01" db="EMBL/GenBank/DDBJ databases">
        <authorList>
            <person name="Corre E."/>
            <person name="Pelletier E."/>
            <person name="Niang G."/>
            <person name="Scheremetjew M."/>
            <person name="Finn R."/>
            <person name="Kale V."/>
            <person name="Holt S."/>
            <person name="Cochrane G."/>
            <person name="Meng A."/>
            <person name="Brown T."/>
            <person name="Cohen L."/>
        </authorList>
    </citation>
    <scope>NUCLEOTIDE SEQUENCE</scope>
    <source>
        <strain evidence="18">GSO104</strain>
        <strain evidence="17">Pop2</strain>
    </source>
</reference>
<evidence type="ECO:0000256" key="9">
    <source>
        <dbReference type="ARBA" id="ARBA00022946"/>
    </source>
</evidence>
<keyword evidence="10" id="KW-0157">Chromophore</keyword>
<proteinExistence type="inferred from homology"/>
<protein>
    <recommendedName>
        <fullName evidence="19">Fucoxanthin-chlorophyll a/c light-harvesting protein</fullName>
    </recommendedName>
</protein>
<keyword evidence="8" id="KW-0812">Transmembrane</keyword>
<dbReference type="Pfam" id="PF00504">
    <property type="entry name" value="Chloroa_b-bind"/>
    <property type="match status" value="1"/>
</dbReference>
<gene>
    <name evidence="18" type="ORF">DBRI00130_LOCUS13967</name>
    <name evidence="17" type="ORF">DBRI1063_LOCUS8099</name>
</gene>
<dbReference type="InterPro" id="IPR022796">
    <property type="entry name" value="Chloroa_b-bind"/>
</dbReference>
<dbReference type="PANTHER" id="PTHR21649">
    <property type="entry name" value="CHLOROPHYLL A/B BINDING PROTEIN"/>
    <property type="match status" value="1"/>
</dbReference>
<evidence type="ECO:0000256" key="10">
    <source>
        <dbReference type="ARBA" id="ARBA00022991"/>
    </source>
</evidence>
<evidence type="ECO:0008006" key="19">
    <source>
        <dbReference type="Google" id="ProtNLM"/>
    </source>
</evidence>
<evidence type="ECO:0000256" key="4">
    <source>
        <dbReference type="ARBA" id="ARBA00022494"/>
    </source>
</evidence>
<dbReference type="EMBL" id="HBNS01017478">
    <property type="protein sequence ID" value="CAE4605406.1"/>
    <property type="molecule type" value="Transcribed_RNA"/>
</dbReference>
<dbReference type="EMBL" id="HBGN01012712">
    <property type="protein sequence ID" value="CAD9324496.1"/>
    <property type="molecule type" value="Transcribed_RNA"/>
</dbReference>
<dbReference type="GO" id="GO:0009523">
    <property type="term" value="C:photosystem II"/>
    <property type="evidence" value="ECO:0007669"/>
    <property type="project" value="UniProtKB-KW"/>
</dbReference>